<organism evidence="1 2">
    <name type="scientific">Panacibacter ginsenosidivorans</name>
    <dbReference type="NCBI Taxonomy" id="1813871"/>
    <lineage>
        <taxon>Bacteria</taxon>
        <taxon>Pseudomonadati</taxon>
        <taxon>Bacteroidota</taxon>
        <taxon>Chitinophagia</taxon>
        <taxon>Chitinophagales</taxon>
        <taxon>Chitinophagaceae</taxon>
        <taxon>Panacibacter</taxon>
    </lineage>
</organism>
<name>A0A5B8V5K8_9BACT</name>
<protein>
    <submittedName>
        <fullName evidence="1">Uncharacterized protein</fullName>
    </submittedName>
</protein>
<sequence>MFSLFGKKDKMPAIKIADHVWVSSNAKMNACIDLVKAKTDVIFICWFEETLQQLQSFFGQHAINAEVIMYRQASKVYIHERKIIFAEHYPLSLKEQQLFLSLGLQEAIVYSALDEPLFKYFGGENITVLLTNLGMQENESLEHPMIGRALKNAQKKIAKEIIAEQAARSQQDWFRSNLAH</sequence>
<proteinExistence type="predicted"/>
<dbReference type="KEGG" id="pgin:FRZ67_01335"/>
<keyword evidence="2" id="KW-1185">Reference proteome</keyword>
<dbReference type="OrthoDB" id="678128at2"/>
<dbReference type="EMBL" id="CP042435">
    <property type="protein sequence ID" value="QEC66011.1"/>
    <property type="molecule type" value="Genomic_DNA"/>
</dbReference>
<dbReference type="Proteomes" id="UP000321533">
    <property type="component" value="Chromosome"/>
</dbReference>
<gene>
    <name evidence="1" type="ORF">FRZ67_01335</name>
</gene>
<dbReference type="RefSeq" id="WP_147187811.1">
    <property type="nucleotide sequence ID" value="NZ_CP042435.1"/>
</dbReference>
<dbReference type="AlphaFoldDB" id="A0A5B8V5K8"/>
<evidence type="ECO:0000313" key="2">
    <source>
        <dbReference type="Proteomes" id="UP000321533"/>
    </source>
</evidence>
<accession>A0A5B8V5K8</accession>
<reference evidence="1 2" key="1">
    <citation type="journal article" date="2016" name="Int. J. Syst. Evol. Microbiol.">
        <title>Panacibacter ginsenosidivorans gen. nov., sp. nov., with ginsenoside converting activity isolated from soil of a ginseng field.</title>
        <authorList>
            <person name="Siddiqi M.Z."/>
            <person name="Muhammad Shafi S."/>
            <person name="Choi K.D."/>
            <person name="Im W.T."/>
        </authorList>
    </citation>
    <scope>NUCLEOTIDE SEQUENCE [LARGE SCALE GENOMIC DNA]</scope>
    <source>
        <strain evidence="1 2">Gsoil1550</strain>
    </source>
</reference>
<evidence type="ECO:0000313" key="1">
    <source>
        <dbReference type="EMBL" id="QEC66011.1"/>
    </source>
</evidence>
<dbReference type="Gene3D" id="1.10.3060.10">
    <property type="entry name" value="Helical scaffold and wing domains of SecA"/>
    <property type="match status" value="1"/>
</dbReference>